<dbReference type="Proteomes" id="UP000464468">
    <property type="component" value="Chromosome"/>
</dbReference>
<accession>A0A7Z2NWL5</accession>
<feature type="signal peptide" evidence="2">
    <location>
        <begin position="1"/>
        <end position="29"/>
    </location>
</feature>
<name>A0A7Z2NWL5_9SPHN</name>
<keyword evidence="1" id="KW-1133">Transmembrane helix</keyword>
<evidence type="ECO:0000313" key="4">
    <source>
        <dbReference type="Proteomes" id="UP000464468"/>
    </source>
</evidence>
<dbReference type="KEGG" id="schy:GVO57_06795"/>
<feature type="transmembrane region" description="Helical" evidence="1">
    <location>
        <begin position="92"/>
        <end position="115"/>
    </location>
</feature>
<gene>
    <name evidence="3" type="ORF">GVO57_06795</name>
</gene>
<feature type="transmembrane region" description="Helical" evidence="1">
    <location>
        <begin position="53"/>
        <end position="80"/>
    </location>
</feature>
<keyword evidence="4" id="KW-1185">Reference proteome</keyword>
<dbReference type="AlphaFoldDB" id="A0A7Z2NWL5"/>
<evidence type="ECO:0000256" key="2">
    <source>
        <dbReference type="SAM" id="SignalP"/>
    </source>
</evidence>
<dbReference type="RefSeq" id="WP_160592517.1">
    <property type="nucleotide sequence ID" value="NZ_CP047895.1"/>
</dbReference>
<keyword evidence="1" id="KW-0812">Transmembrane</keyword>
<organism evidence="3 4">
    <name type="scientific">Sphingomonas changnyeongensis</name>
    <dbReference type="NCBI Taxonomy" id="2698679"/>
    <lineage>
        <taxon>Bacteria</taxon>
        <taxon>Pseudomonadati</taxon>
        <taxon>Pseudomonadota</taxon>
        <taxon>Alphaproteobacteria</taxon>
        <taxon>Sphingomonadales</taxon>
        <taxon>Sphingomonadaceae</taxon>
        <taxon>Sphingomonas</taxon>
    </lineage>
</organism>
<keyword evidence="1" id="KW-0472">Membrane</keyword>
<proteinExistence type="predicted"/>
<reference evidence="3 4" key="1">
    <citation type="submission" date="2020-01" db="EMBL/GenBank/DDBJ databases">
        <title>Sphingomonas sp. C33 whole genome sequece.</title>
        <authorList>
            <person name="Park C."/>
        </authorList>
    </citation>
    <scope>NUCLEOTIDE SEQUENCE [LARGE SCALE GENOMIC DNA]</scope>
    <source>
        <strain evidence="3 4">C33</strain>
    </source>
</reference>
<evidence type="ECO:0000313" key="3">
    <source>
        <dbReference type="EMBL" id="QHL90589.1"/>
    </source>
</evidence>
<keyword evidence="2" id="KW-0732">Signal</keyword>
<feature type="chain" id="PRO_5031152766" evidence="2">
    <location>
        <begin position="30"/>
        <end position="140"/>
    </location>
</feature>
<protein>
    <submittedName>
        <fullName evidence="3">Uncharacterized protein</fullName>
    </submittedName>
</protein>
<evidence type="ECO:0000256" key="1">
    <source>
        <dbReference type="SAM" id="Phobius"/>
    </source>
</evidence>
<dbReference type="EMBL" id="CP047895">
    <property type="protein sequence ID" value="QHL90589.1"/>
    <property type="molecule type" value="Genomic_DNA"/>
</dbReference>
<sequence>MTGFWKKWLAAWCAAVVMFGVVLASGAHPATDMPVDLLYELLNPAQPADFTPALRFATGLMGALTIGWGLTIAAAIGAALRAGPDGAGTWRRLTGAILIWFLVDSGLSILTGYGLNAVSNAVFTAGYLLPVWRSGVLAAR</sequence>